<protein>
    <submittedName>
        <fullName evidence="2">PIG-L family deacetylase</fullName>
    </submittedName>
</protein>
<keyword evidence="3" id="KW-1185">Reference proteome</keyword>
<dbReference type="RefSeq" id="WP_344203346.1">
    <property type="nucleotide sequence ID" value="NZ_BAAAME010000005.1"/>
</dbReference>
<accession>A0ABN2K6R7</accession>
<comment type="caution">
    <text evidence="2">The sequence shown here is derived from an EMBL/GenBank/DDBJ whole genome shotgun (WGS) entry which is preliminary data.</text>
</comment>
<dbReference type="InterPro" id="IPR003737">
    <property type="entry name" value="GlcNAc_PI_deacetylase-related"/>
</dbReference>
<proteinExistence type="predicted"/>
<dbReference type="Pfam" id="PF02585">
    <property type="entry name" value="PIG-L"/>
    <property type="match status" value="1"/>
</dbReference>
<dbReference type="PANTHER" id="PTHR12993">
    <property type="entry name" value="N-ACETYLGLUCOSAMINYL-PHOSPHATIDYLINOSITOL DE-N-ACETYLASE-RELATED"/>
    <property type="match status" value="1"/>
</dbReference>
<dbReference type="Gene3D" id="3.40.50.10320">
    <property type="entry name" value="LmbE-like"/>
    <property type="match status" value="1"/>
</dbReference>
<dbReference type="PANTHER" id="PTHR12993:SF11">
    <property type="entry name" value="N-ACETYLGLUCOSAMINYL-PHOSPHATIDYLINOSITOL DE-N-ACETYLASE"/>
    <property type="match status" value="1"/>
</dbReference>
<dbReference type="EMBL" id="BAAAME010000005">
    <property type="protein sequence ID" value="GAA1749327.1"/>
    <property type="molecule type" value="Genomic_DNA"/>
</dbReference>
<dbReference type="InterPro" id="IPR024078">
    <property type="entry name" value="LmbE-like_dom_sf"/>
</dbReference>
<keyword evidence="1" id="KW-0862">Zinc</keyword>
<sequence>MPEDWRTTLTTLPLFPADDPGGRVLVLSAHPDDEVLAVGGWLAGQVDRPVTFVTATDGEASHPDSTAISAEELRARRPGELQDALARLGFEDPTIYRLGLPDGGLTAARDELRALLQPMVGAADLVLAPFEADGHPDHDALGEVAVELCADGPTLWRFPIWTWVWTRPDAQEWLPSARRLAFGADAERRKCAALAAFATQVSPVGDAAADAAIVEEALLRHAIEAPEVVIA</sequence>
<organism evidence="2 3">
    <name type="scientific">Aeromicrobium alkaliterrae</name>
    <dbReference type="NCBI Taxonomy" id="302168"/>
    <lineage>
        <taxon>Bacteria</taxon>
        <taxon>Bacillati</taxon>
        <taxon>Actinomycetota</taxon>
        <taxon>Actinomycetes</taxon>
        <taxon>Propionibacteriales</taxon>
        <taxon>Nocardioidaceae</taxon>
        <taxon>Aeromicrobium</taxon>
    </lineage>
</organism>
<evidence type="ECO:0000313" key="2">
    <source>
        <dbReference type="EMBL" id="GAA1749327.1"/>
    </source>
</evidence>
<dbReference type="SUPFAM" id="SSF102588">
    <property type="entry name" value="LmbE-like"/>
    <property type="match status" value="1"/>
</dbReference>
<gene>
    <name evidence="2" type="ORF">GCM10009710_31680</name>
</gene>
<reference evidence="2 3" key="1">
    <citation type="journal article" date="2019" name="Int. J. Syst. Evol. Microbiol.">
        <title>The Global Catalogue of Microorganisms (GCM) 10K type strain sequencing project: providing services to taxonomists for standard genome sequencing and annotation.</title>
        <authorList>
            <consortium name="The Broad Institute Genomics Platform"/>
            <consortium name="The Broad Institute Genome Sequencing Center for Infectious Disease"/>
            <person name="Wu L."/>
            <person name="Ma J."/>
        </authorList>
    </citation>
    <scope>NUCLEOTIDE SEQUENCE [LARGE SCALE GENOMIC DNA]</scope>
    <source>
        <strain evidence="2 3">JCM 13518</strain>
    </source>
</reference>
<evidence type="ECO:0000313" key="3">
    <source>
        <dbReference type="Proteomes" id="UP001501057"/>
    </source>
</evidence>
<dbReference type="Proteomes" id="UP001501057">
    <property type="component" value="Unassembled WGS sequence"/>
</dbReference>
<evidence type="ECO:0000256" key="1">
    <source>
        <dbReference type="ARBA" id="ARBA00022833"/>
    </source>
</evidence>
<name>A0ABN2K6R7_9ACTN</name>